<evidence type="ECO:0000256" key="6">
    <source>
        <dbReference type="ARBA" id="ARBA00022692"/>
    </source>
</evidence>
<feature type="transmembrane region" description="Helical" evidence="9">
    <location>
        <begin position="536"/>
        <end position="556"/>
    </location>
</feature>
<evidence type="ECO:0000256" key="4">
    <source>
        <dbReference type="ARBA" id="ARBA00022475"/>
    </source>
</evidence>
<dbReference type="InterPro" id="IPR004764">
    <property type="entry name" value="MdtF-like"/>
</dbReference>
<keyword evidence="4" id="KW-1003">Cell membrane</keyword>
<dbReference type="PRINTS" id="PR00702">
    <property type="entry name" value="ACRIFLAVINRP"/>
</dbReference>
<dbReference type="Pfam" id="PF00873">
    <property type="entry name" value="ACR_tran"/>
    <property type="match status" value="1"/>
</dbReference>
<dbReference type="SUPFAM" id="SSF82714">
    <property type="entry name" value="Multidrug efflux transporter AcrB TolC docking domain, DN and DC subdomains"/>
    <property type="match status" value="2"/>
</dbReference>
<accession>A0ABR7CW41</accession>
<dbReference type="Proteomes" id="UP000646484">
    <property type="component" value="Unassembled WGS sequence"/>
</dbReference>
<evidence type="ECO:0000256" key="8">
    <source>
        <dbReference type="ARBA" id="ARBA00023136"/>
    </source>
</evidence>
<keyword evidence="7 9" id="KW-1133">Transmembrane helix</keyword>
<evidence type="ECO:0000313" key="11">
    <source>
        <dbReference type="Proteomes" id="UP000646484"/>
    </source>
</evidence>
<evidence type="ECO:0000256" key="1">
    <source>
        <dbReference type="ARBA" id="ARBA00004429"/>
    </source>
</evidence>
<dbReference type="SUPFAM" id="SSF82866">
    <property type="entry name" value="Multidrug efflux transporter AcrB transmembrane domain"/>
    <property type="match status" value="2"/>
</dbReference>
<feature type="transmembrane region" description="Helical" evidence="9">
    <location>
        <begin position="898"/>
        <end position="922"/>
    </location>
</feature>
<evidence type="ECO:0000256" key="2">
    <source>
        <dbReference type="ARBA" id="ARBA00010942"/>
    </source>
</evidence>
<dbReference type="Gene3D" id="3.30.70.1320">
    <property type="entry name" value="Multidrug efflux transporter AcrB pore domain like"/>
    <property type="match status" value="1"/>
</dbReference>
<dbReference type="RefSeq" id="WP_186974735.1">
    <property type="nucleotide sequence ID" value="NZ_JACOOH010000001.1"/>
</dbReference>
<dbReference type="InterPro" id="IPR001036">
    <property type="entry name" value="Acrflvin-R"/>
</dbReference>
<dbReference type="Gene3D" id="3.30.70.1440">
    <property type="entry name" value="Multidrug efflux transporter AcrB pore domain"/>
    <property type="match status" value="1"/>
</dbReference>
<dbReference type="Gene3D" id="3.30.2090.10">
    <property type="entry name" value="Multidrug efflux transporter AcrB TolC docking domain, DN and DC subdomains"/>
    <property type="match status" value="2"/>
</dbReference>
<evidence type="ECO:0000256" key="3">
    <source>
        <dbReference type="ARBA" id="ARBA00022448"/>
    </source>
</evidence>
<dbReference type="EMBL" id="JACOOH010000001">
    <property type="protein sequence ID" value="MBC5619859.1"/>
    <property type="molecule type" value="Genomic_DNA"/>
</dbReference>
<keyword evidence="3" id="KW-0813">Transport</keyword>
<gene>
    <name evidence="10" type="ORF">H8S64_01980</name>
</gene>
<evidence type="ECO:0000256" key="7">
    <source>
        <dbReference type="ARBA" id="ARBA00022989"/>
    </source>
</evidence>
<sequence length="1039" mass="112155">MMSKFFINRPIFATVLSILIVVAGVISLSSLPVEQYPTITPPTVVVEAQYPGANATTIAQMVATPIEQQVNGVEGMLYMSSTSSSAGIYKLTVTFEVGTDLDMATVLVQNRVNIAQSALPQEVTKLGITTTKESTNVVMFLTLTSDNPSYDALYLSNYAELNLVNELSRIKGVGSVGSFGAGNYSMRVWLDPNLLAIRDVSPEEIISAIESQNIQVAPGSVGAPPLASPVAFQYTLETQGLLVNEEEFGNIIIKALPGGKYLRVKDVATVELGSQSYSASATLKGGAVAAIAIYQLPGANAIDVSQRIKARVNTLSSYLPDGVNLNITLDTTEFIHASIKEIYKTLGTAFLLVLIVILLFLQNWRAMLIPLIAIPVSLVGTFAFMNILGFSINTLTLFGLVLAIGLVVDDAIIIVENSYRLIETGKYTDMRAAVTQAMKEVSGAIVGIILVLLAVFIPTAFIGGITGSLYKQFALTIAAATVISGFNALTLSPALCALFLKPAKPSRFFLFKGFNKFFEKTSNGYMWVVRGFIRKSALAMFIFIVLSVLAFLGFMYRPTTFVPNEDQGYFLVSMQLPDGASLSRTEEASAKAGAILKDIDGVRTYITINGFSMMDNAQSSNAASIFVMLENWDKRKAKALGVDAITTRFNELAYVEIPEAQSYAVSPPPIPGLGESSGFQLMLEDINNYGSAALQQATDHLVDAGNRYPGLAMLRSTFSASVPQYYLNIDRDKVELMQIPIGDVFSALSAYIGSIYVNNFVKYGRTFQVNLQGLPSTREVIDDVLFLNVKNTQGNMVPFSAFTTVEQRLGTELLPKYNTYAAASISGSAAAGYSSGQALTAMEQVVKEELGNTFGYEWTGLSYQEESAGSTTTAIFILAILVAFLILAAQYESWTSPFAVVMGLPIALLGVVIGCLVMNLPISVYTQIGIILLIALTAKNAILIVEFARDYRAAGKPISEAALEAGRVRLRPILMTSFAFILGVFPLIISTGAGAASRISLGTAVFYGMLMTSLVGTLFMPNFYYIMESLQEWFKKKSS</sequence>
<keyword evidence="5" id="KW-0997">Cell inner membrane</keyword>
<evidence type="ECO:0000256" key="9">
    <source>
        <dbReference type="SAM" id="Phobius"/>
    </source>
</evidence>
<feature type="transmembrane region" description="Helical" evidence="9">
    <location>
        <begin position="1005"/>
        <end position="1027"/>
    </location>
</feature>
<feature type="transmembrane region" description="Helical" evidence="9">
    <location>
        <begin position="342"/>
        <end position="361"/>
    </location>
</feature>
<dbReference type="PANTHER" id="PTHR32063:SF11">
    <property type="entry name" value="CATION OR DRUG EFFLUX SYSTEM PROTEIN"/>
    <property type="match status" value="1"/>
</dbReference>
<reference evidence="10 11" key="1">
    <citation type="submission" date="2020-08" db="EMBL/GenBank/DDBJ databases">
        <title>Genome public.</title>
        <authorList>
            <person name="Liu C."/>
            <person name="Sun Q."/>
        </authorList>
    </citation>
    <scope>NUCLEOTIDE SEQUENCE [LARGE SCALE GENOMIC DNA]</scope>
    <source>
        <strain evidence="10 11">NSJ-56</strain>
    </source>
</reference>
<keyword evidence="11" id="KW-1185">Reference proteome</keyword>
<feature type="transmembrane region" description="Helical" evidence="9">
    <location>
        <begin position="398"/>
        <end position="422"/>
    </location>
</feature>
<name>A0ABR7CW41_9BACT</name>
<proteinExistence type="inferred from homology"/>
<dbReference type="NCBIfam" id="TIGR00915">
    <property type="entry name" value="2A0602"/>
    <property type="match status" value="1"/>
</dbReference>
<feature type="transmembrane region" description="Helical" evidence="9">
    <location>
        <begin position="973"/>
        <end position="993"/>
    </location>
</feature>
<feature type="transmembrane region" description="Helical" evidence="9">
    <location>
        <begin position="873"/>
        <end position="891"/>
    </location>
</feature>
<dbReference type="NCBIfam" id="NF000282">
    <property type="entry name" value="RND_permease_1"/>
    <property type="match status" value="1"/>
</dbReference>
<feature type="transmembrane region" description="Helical" evidence="9">
    <location>
        <begin position="473"/>
        <end position="500"/>
    </location>
</feature>
<evidence type="ECO:0000256" key="5">
    <source>
        <dbReference type="ARBA" id="ARBA00022519"/>
    </source>
</evidence>
<dbReference type="InterPro" id="IPR027463">
    <property type="entry name" value="AcrB_DN_DC_subdom"/>
</dbReference>
<dbReference type="SUPFAM" id="SSF82693">
    <property type="entry name" value="Multidrug efflux transporter AcrB pore domain, PN1, PN2, PC1 and PC2 subdomains"/>
    <property type="match status" value="4"/>
</dbReference>
<keyword evidence="8 9" id="KW-0472">Membrane</keyword>
<organism evidence="10 11">
    <name type="scientific">Butyricimonas hominis</name>
    <dbReference type="NCBI Taxonomy" id="2763032"/>
    <lineage>
        <taxon>Bacteria</taxon>
        <taxon>Pseudomonadati</taxon>
        <taxon>Bacteroidota</taxon>
        <taxon>Bacteroidia</taxon>
        <taxon>Bacteroidales</taxon>
        <taxon>Odoribacteraceae</taxon>
        <taxon>Butyricimonas</taxon>
    </lineage>
</organism>
<dbReference type="Gene3D" id="1.20.1640.10">
    <property type="entry name" value="Multidrug efflux transporter AcrB transmembrane domain"/>
    <property type="match status" value="2"/>
</dbReference>
<dbReference type="Gene3D" id="3.30.70.1430">
    <property type="entry name" value="Multidrug efflux transporter AcrB pore domain"/>
    <property type="match status" value="2"/>
</dbReference>
<protein>
    <submittedName>
        <fullName evidence="10">Multidrug efflux RND transporter permease subunit</fullName>
    </submittedName>
</protein>
<comment type="similarity">
    <text evidence="2">Belongs to the resistance-nodulation-cell division (RND) (TC 2.A.6) family.</text>
</comment>
<comment type="caution">
    <text evidence="10">The sequence shown here is derived from an EMBL/GenBank/DDBJ whole genome shotgun (WGS) entry which is preliminary data.</text>
</comment>
<evidence type="ECO:0000313" key="10">
    <source>
        <dbReference type="EMBL" id="MBC5619859.1"/>
    </source>
</evidence>
<keyword evidence="6 9" id="KW-0812">Transmembrane</keyword>
<comment type="subcellular location">
    <subcellularLocation>
        <location evidence="1">Cell inner membrane</location>
        <topology evidence="1">Multi-pass membrane protein</topology>
    </subcellularLocation>
</comment>
<feature type="transmembrane region" description="Helical" evidence="9">
    <location>
        <begin position="368"/>
        <end position="392"/>
    </location>
</feature>
<feature type="transmembrane region" description="Helical" evidence="9">
    <location>
        <begin position="928"/>
        <end position="948"/>
    </location>
</feature>
<feature type="transmembrane region" description="Helical" evidence="9">
    <location>
        <begin position="443"/>
        <end position="467"/>
    </location>
</feature>
<dbReference type="PANTHER" id="PTHR32063">
    <property type="match status" value="1"/>
</dbReference>